<evidence type="ECO:0000256" key="1">
    <source>
        <dbReference type="ARBA" id="ARBA00022837"/>
    </source>
</evidence>
<feature type="domain" description="TH1" evidence="6">
    <location>
        <begin position="489"/>
        <end position="676"/>
    </location>
</feature>
<feature type="compositionally biased region" description="Acidic residues" evidence="3">
    <location>
        <begin position="655"/>
        <end position="670"/>
    </location>
</feature>
<evidence type="ECO:0000259" key="6">
    <source>
        <dbReference type="PROSITE" id="PS51757"/>
    </source>
</evidence>
<dbReference type="SUPFAM" id="SSF50729">
    <property type="entry name" value="PH domain-like"/>
    <property type="match status" value="1"/>
</dbReference>
<accession>A0A078AZ51</accession>
<proteinExistence type="predicted"/>
<dbReference type="GO" id="GO:0005509">
    <property type="term" value="F:calcium ion binding"/>
    <property type="evidence" value="ECO:0007669"/>
    <property type="project" value="InterPro"/>
</dbReference>
<dbReference type="CDD" id="cd00821">
    <property type="entry name" value="PH"/>
    <property type="match status" value="1"/>
</dbReference>
<dbReference type="InParanoid" id="A0A078AZ51"/>
<evidence type="ECO:0000313" key="8">
    <source>
        <dbReference type="Proteomes" id="UP000039865"/>
    </source>
</evidence>
<dbReference type="PROSITE" id="PS51757">
    <property type="entry name" value="TH1"/>
    <property type="match status" value="1"/>
</dbReference>
<dbReference type="Gene3D" id="2.30.29.30">
    <property type="entry name" value="Pleckstrin-homology domain (PH domain)/Phosphotyrosine-binding domain (PTB)"/>
    <property type="match status" value="1"/>
</dbReference>
<dbReference type="GO" id="GO:0016459">
    <property type="term" value="C:myosin complex"/>
    <property type="evidence" value="ECO:0007669"/>
    <property type="project" value="InterPro"/>
</dbReference>
<keyword evidence="2" id="KW-0175">Coiled coil</keyword>
<dbReference type="InterPro" id="IPR018247">
    <property type="entry name" value="EF_Hand_1_Ca_BS"/>
</dbReference>
<dbReference type="Proteomes" id="UP000039865">
    <property type="component" value="Unassembled WGS sequence"/>
</dbReference>
<dbReference type="InterPro" id="IPR010926">
    <property type="entry name" value="Myosin_TH1"/>
</dbReference>
<feature type="coiled-coil region" evidence="2">
    <location>
        <begin position="241"/>
        <end position="341"/>
    </location>
</feature>
<feature type="domain" description="PH" evidence="4">
    <location>
        <begin position="723"/>
        <end position="826"/>
    </location>
</feature>
<dbReference type="Gene3D" id="1.10.238.10">
    <property type="entry name" value="EF-hand"/>
    <property type="match status" value="1"/>
</dbReference>
<evidence type="ECO:0000313" key="7">
    <source>
        <dbReference type="EMBL" id="CDW86093.1"/>
    </source>
</evidence>
<evidence type="ECO:0000259" key="4">
    <source>
        <dbReference type="PROSITE" id="PS50003"/>
    </source>
</evidence>
<dbReference type="InterPro" id="IPR011992">
    <property type="entry name" value="EF-hand-dom_pair"/>
</dbReference>
<feature type="domain" description="EF-hand" evidence="5">
    <location>
        <begin position="38"/>
        <end position="73"/>
    </location>
</feature>
<organism evidence="7 8">
    <name type="scientific">Stylonychia lemnae</name>
    <name type="common">Ciliate</name>
    <dbReference type="NCBI Taxonomy" id="5949"/>
    <lineage>
        <taxon>Eukaryota</taxon>
        <taxon>Sar</taxon>
        <taxon>Alveolata</taxon>
        <taxon>Ciliophora</taxon>
        <taxon>Intramacronucleata</taxon>
        <taxon>Spirotrichea</taxon>
        <taxon>Stichotrichia</taxon>
        <taxon>Sporadotrichida</taxon>
        <taxon>Oxytrichidae</taxon>
        <taxon>Stylonychinae</taxon>
        <taxon>Stylonychia</taxon>
    </lineage>
</organism>
<dbReference type="InterPro" id="IPR002048">
    <property type="entry name" value="EF_hand_dom"/>
</dbReference>
<dbReference type="PROSITE" id="PS00018">
    <property type="entry name" value="EF_HAND_1"/>
    <property type="match status" value="1"/>
</dbReference>
<protein>
    <submittedName>
        <fullName evidence="7">Ph domain containing protein</fullName>
    </submittedName>
</protein>
<dbReference type="AlphaFoldDB" id="A0A078AZ51"/>
<keyword evidence="1" id="KW-0106">Calcium</keyword>
<evidence type="ECO:0000259" key="5">
    <source>
        <dbReference type="PROSITE" id="PS50222"/>
    </source>
</evidence>
<dbReference type="PROSITE" id="PS50222">
    <property type="entry name" value="EF_HAND_2"/>
    <property type="match status" value="1"/>
</dbReference>
<dbReference type="InterPro" id="IPR011993">
    <property type="entry name" value="PH-like_dom_sf"/>
</dbReference>
<name>A0A078AZ51_STYLE</name>
<dbReference type="SMART" id="SM00233">
    <property type="entry name" value="PH"/>
    <property type="match status" value="1"/>
</dbReference>
<keyword evidence="8" id="KW-1185">Reference proteome</keyword>
<reference evidence="7 8" key="1">
    <citation type="submission" date="2014-06" db="EMBL/GenBank/DDBJ databases">
        <authorList>
            <person name="Swart Estienne"/>
        </authorList>
    </citation>
    <scope>NUCLEOTIDE SEQUENCE [LARGE SCALE GENOMIC DNA]</scope>
    <source>
        <strain evidence="7 8">130c</strain>
    </source>
</reference>
<sequence length="848" mass="98296">MEDILFDLKQKFAQKGNKLTLDQLKQILSENASFEQNLLGQNVNKYFDVLDKDKDGYLNFSDLVSPVLPILDQSFVFSLLQTSNGGKVCQLGDLLDASALLQDPSIAILLGQMLQTFQNKDSIDETEFSNAIMRLEKRLLQFVTGSAYLVGNRNLHEFTLSLKDYSKIGEVGGQDEVQDNAHEEEQLDDITNLNTITDLIKKAKVNQSQQQVAKSLSRKEVSALETLQMNYSIIQSENSVLRAQNQDLLEYKVKFEKLQDDIQNGLISSAIDGKQILQEFKEQNENQLKLIETLKNELERIKKENDIYKRFNKSQRKDNKSDVLQKLIEKSEQECVDLKNVQLKKIAKMEEDLNKQITQDEDDFGISSRSEVVLEKSTDVSTLKNVFEGPAAQEQALQKRISQVEVELIKSKNLVDKRLSETDIKLGDLKKIQESSELQDIPEDEETKEEVVLSLNDKLRELGKLGLNPIQYQLERMLLDQQSQRFDNVQPYLIKLNQEQLVSQFSEEENMLISHNMKTAAQEELHESVYIVRGNNSTFKINSKQKKQDITVIVTKSHLYVLRSDFEIEDLLPLTNVESVILSTDQHQVLAVHSIDRPDVLLEVGNKRTELVSVLLQVFETSSLPRFKIYASKTILIKEEFDVHEAKPVKLNKNDDEESKDEAEEQDAEISNEMPAENFFQQMYRNSYHEVDKYHKQYDDLRNLLLKLDKTFTQKMVDDIYLRCVRVGMIMKKTQKMFKGWTQKFCVITNAGMVYFNTQKKGDLDPRKFYPLNDFQIKEVDEKTAKRKFAFKIIFERKEICKELLLAALTQAEKDQWIIALKEHQRQLYDARIQVFQHKLQELKAQQH</sequence>
<dbReference type="OrthoDB" id="313524at2759"/>
<gene>
    <name evidence="7" type="primary">Contig3729.g3983</name>
    <name evidence="7" type="ORF">STYLEM_15184</name>
</gene>
<evidence type="ECO:0000256" key="2">
    <source>
        <dbReference type="SAM" id="Coils"/>
    </source>
</evidence>
<dbReference type="GO" id="GO:0003774">
    <property type="term" value="F:cytoskeletal motor activity"/>
    <property type="evidence" value="ECO:0007669"/>
    <property type="project" value="InterPro"/>
</dbReference>
<dbReference type="EMBL" id="CCKQ01014338">
    <property type="protein sequence ID" value="CDW86093.1"/>
    <property type="molecule type" value="Genomic_DNA"/>
</dbReference>
<feature type="region of interest" description="Disordered" evidence="3">
    <location>
        <begin position="648"/>
        <end position="670"/>
    </location>
</feature>
<dbReference type="InterPro" id="IPR001849">
    <property type="entry name" value="PH_domain"/>
</dbReference>
<dbReference type="SUPFAM" id="SSF47473">
    <property type="entry name" value="EF-hand"/>
    <property type="match status" value="1"/>
</dbReference>
<dbReference type="PROSITE" id="PS50003">
    <property type="entry name" value="PH_DOMAIN"/>
    <property type="match status" value="1"/>
</dbReference>
<dbReference type="Pfam" id="PF00169">
    <property type="entry name" value="PH"/>
    <property type="match status" value="1"/>
</dbReference>
<evidence type="ECO:0000256" key="3">
    <source>
        <dbReference type="SAM" id="MobiDB-lite"/>
    </source>
</evidence>